<reference evidence="2 3" key="1">
    <citation type="submission" date="2019-05" db="EMBL/GenBank/DDBJ databases">
        <title>Another draft genome of Portunus trituberculatus and its Hox gene families provides insights of decapod evolution.</title>
        <authorList>
            <person name="Jeong J.-H."/>
            <person name="Song I."/>
            <person name="Kim S."/>
            <person name="Choi T."/>
            <person name="Kim D."/>
            <person name="Ryu S."/>
            <person name="Kim W."/>
        </authorList>
    </citation>
    <scope>NUCLEOTIDE SEQUENCE [LARGE SCALE GENOMIC DNA]</scope>
    <source>
        <tissue evidence="2">Muscle</tissue>
    </source>
</reference>
<feature type="compositionally biased region" description="Polar residues" evidence="1">
    <location>
        <begin position="165"/>
        <end position="174"/>
    </location>
</feature>
<keyword evidence="3" id="KW-1185">Reference proteome</keyword>
<feature type="compositionally biased region" description="Polar residues" evidence="1">
    <location>
        <begin position="182"/>
        <end position="194"/>
    </location>
</feature>
<dbReference type="AlphaFoldDB" id="A0A5B7GRD1"/>
<name>A0A5B7GRD1_PORTR</name>
<gene>
    <name evidence="2" type="ORF">E2C01_053765</name>
</gene>
<feature type="compositionally biased region" description="Polar residues" evidence="1">
    <location>
        <begin position="255"/>
        <end position="271"/>
    </location>
</feature>
<proteinExistence type="predicted"/>
<comment type="caution">
    <text evidence="2">The sequence shown here is derived from an EMBL/GenBank/DDBJ whole genome shotgun (WGS) entry which is preliminary data.</text>
</comment>
<feature type="region of interest" description="Disordered" evidence="1">
    <location>
        <begin position="218"/>
        <end position="314"/>
    </location>
</feature>
<dbReference type="Proteomes" id="UP000324222">
    <property type="component" value="Unassembled WGS sequence"/>
</dbReference>
<feature type="region of interest" description="Disordered" evidence="1">
    <location>
        <begin position="165"/>
        <end position="201"/>
    </location>
</feature>
<accession>A0A5B7GRD1</accession>
<evidence type="ECO:0000313" key="3">
    <source>
        <dbReference type="Proteomes" id="UP000324222"/>
    </source>
</evidence>
<protein>
    <submittedName>
        <fullName evidence="2">Uncharacterized protein</fullName>
    </submittedName>
</protein>
<dbReference type="EMBL" id="VSRR010016824">
    <property type="protein sequence ID" value="MPC59737.1"/>
    <property type="molecule type" value="Genomic_DNA"/>
</dbReference>
<feature type="compositionally biased region" description="Polar residues" evidence="1">
    <location>
        <begin position="305"/>
        <end position="314"/>
    </location>
</feature>
<organism evidence="2 3">
    <name type="scientific">Portunus trituberculatus</name>
    <name type="common">Swimming crab</name>
    <name type="synonym">Neptunus trituberculatus</name>
    <dbReference type="NCBI Taxonomy" id="210409"/>
    <lineage>
        <taxon>Eukaryota</taxon>
        <taxon>Metazoa</taxon>
        <taxon>Ecdysozoa</taxon>
        <taxon>Arthropoda</taxon>
        <taxon>Crustacea</taxon>
        <taxon>Multicrustacea</taxon>
        <taxon>Malacostraca</taxon>
        <taxon>Eumalacostraca</taxon>
        <taxon>Eucarida</taxon>
        <taxon>Decapoda</taxon>
        <taxon>Pleocyemata</taxon>
        <taxon>Brachyura</taxon>
        <taxon>Eubrachyura</taxon>
        <taxon>Portunoidea</taxon>
        <taxon>Portunidae</taxon>
        <taxon>Portuninae</taxon>
        <taxon>Portunus</taxon>
    </lineage>
</organism>
<feature type="compositionally biased region" description="Low complexity" evidence="1">
    <location>
        <begin position="277"/>
        <end position="292"/>
    </location>
</feature>
<feature type="compositionally biased region" description="Pro residues" evidence="1">
    <location>
        <begin position="293"/>
        <end position="303"/>
    </location>
</feature>
<evidence type="ECO:0000313" key="2">
    <source>
        <dbReference type="EMBL" id="MPC59737.1"/>
    </source>
</evidence>
<feature type="compositionally biased region" description="Polar residues" evidence="1">
    <location>
        <begin position="44"/>
        <end position="62"/>
    </location>
</feature>
<sequence length="314" mass="33583">MATAAPPSLSDYPPLPTGPTSHPQHRHTSGHATPSATHPPTPTQALTNEAPQASSLPSQGTSTDHHHPATTASTREMSEPIQCPSLTLPPPTTKTAATVTQSSLQDEVETLCQEVKTLKLNQDILQKANQDLQTMVTALHITLKEEMSSTKVLLMELASQTKITSQATAASGPSTHIDVDDTPQQTKIPAQHTNKPLPRGEVLNATDQAMLRKDNTNDDLINHAHLPPALPSSPPLHSTSPPQLLPQQPPHLFANTKQVLPPQHSTTSKDLANNKHLPPASLSSLLPLSISPPQQPPQQPPRPSANITQQPCTF</sequence>
<feature type="region of interest" description="Disordered" evidence="1">
    <location>
        <begin position="1"/>
        <end position="94"/>
    </location>
</feature>
<evidence type="ECO:0000256" key="1">
    <source>
        <dbReference type="SAM" id="MobiDB-lite"/>
    </source>
</evidence>